<dbReference type="AlphaFoldDB" id="A0AAD3XK08"/>
<name>A0AAD3XK08_NEPGR</name>
<reference evidence="1" key="1">
    <citation type="submission" date="2023-05" db="EMBL/GenBank/DDBJ databases">
        <title>Nepenthes gracilis genome sequencing.</title>
        <authorList>
            <person name="Fukushima K."/>
        </authorList>
    </citation>
    <scope>NUCLEOTIDE SEQUENCE</scope>
    <source>
        <strain evidence="1">SING2019-196</strain>
    </source>
</reference>
<sequence>MVSRVNMVCLEAKSRELRAARENPECFYVALRRRAFKLPPEKFLQSFYATVRDIRRASRCLAVRDLRRIFYGSYERSLEGFRVSCERSPESFSLLSYERYPESSLCPVG</sequence>
<proteinExistence type="predicted"/>
<organism evidence="1 2">
    <name type="scientific">Nepenthes gracilis</name>
    <name type="common">Slender pitcher plant</name>
    <dbReference type="NCBI Taxonomy" id="150966"/>
    <lineage>
        <taxon>Eukaryota</taxon>
        <taxon>Viridiplantae</taxon>
        <taxon>Streptophyta</taxon>
        <taxon>Embryophyta</taxon>
        <taxon>Tracheophyta</taxon>
        <taxon>Spermatophyta</taxon>
        <taxon>Magnoliopsida</taxon>
        <taxon>eudicotyledons</taxon>
        <taxon>Gunneridae</taxon>
        <taxon>Pentapetalae</taxon>
        <taxon>Caryophyllales</taxon>
        <taxon>Nepenthaceae</taxon>
        <taxon>Nepenthes</taxon>
    </lineage>
</organism>
<protein>
    <submittedName>
        <fullName evidence="1">Uncharacterized protein</fullName>
    </submittedName>
</protein>
<evidence type="ECO:0000313" key="1">
    <source>
        <dbReference type="EMBL" id="GMH07156.1"/>
    </source>
</evidence>
<comment type="caution">
    <text evidence="1">The sequence shown here is derived from an EMBL/GenBank/DDBJ whole genome shotgun (WGS) entry which is preliminary data.</text>
</comment>
<evidence type="ECO:0000313" key="2">
    <source>
        <dbReference type="Proteomes" id="UP001279734"/>
    </source>
</evidence>
<gene>
    <name evidence="1" type="ORF">Nepgr_008996</name>
</gene>
<dbReference type="Proteomes" id="UP001279734">
    <property type="component" value="Unassembled WGS sequence"/>
</dbReference>
<keyword evidence="2" id="KW-1185">Reference proteome</keyword>
<accession>A0AAD3XK08</accession>
<dbReference type="EMBL" id="BSYO01000007">
    <property type="protein sequence ID" value="GMH07156.1"/>
    <property type="molecule type" value="Genomic_DNA"/>
</dbReference>